<feature type="transmembrane region" description="Helical" evidence="7">
    <location>
        <begin position="419"/>
        <end position="437"/>
    </location>
</feature>
<reference evidence="10" key="1">
    <citation type="submission" date="2016-11" db="EMBL/GenBank/DDBJ databases">
        <authorList>
            <person name="Shukria A."/>
            <person name="Stevens D.C."/>
        </authorList>
    </citation>
    <scope>NUCLEOTIDE SEQUENCE [LARGE SCALE GENOMIC DNA]</scope>
    <source>
        <strain evidence="10">Cbfe23</strain>
    </source>
</reference>
<dbReference type="RefSeq" id="WP_071901320.1">
    <property type="nucleotide sequence ID" value="NZ_MPIN01000007.1"/>
</dbReference>
<feature type="transmembrane region" description="Helical" evidence="7">
    <location>
        <begin position="373"/>
        <end position="391"/>
    </location>
</feature>
<name>A0A1L9B6K4_9BACT</name>
<keyword evidence="4 7" id="KW-1133">Transmembrane helix</keyword>
<feature type="transmembrane region" description="Helical" evidence="7">
    <location>
        <begin position="130"/>
        <end position="150"/>
    </location>
</feature>
<dbReference type="PANTHER" id="PTHR30509:SF9">
    <property type="entry name" value="MULTIDRUG RESISTANCE PROTEIN MDTO"/>
    <property type="match status" value="1"/>
</dbReference>
<feature type="transmembrane region" description="Helical" evidence="7">
    <location>
        <begin position="85"/>
        <end position="118"/>
    </location>
</feature>
<dbReference type="PANTHER" id="PTHR30509">
    <property type="entry name" value="P-HYDROXYBENZOIC ACID EFFLUX PUMP SUBUNIT-RELATED"/>
    <property type="match status" value="1"/>
</dbReference>
<protein>
    <recommendedName>
        <fullName evidence="8">Integral membrane bound transporter domain-containing protein</fullName>
    </recommendedName>
</protein>
<comment type="subcellular location">
    <subcellularLocation>
        <location evidence="1">Cell membrane</location>
        <topology evidence="1">Multi-pass membrane protein</topology>
    </subcellularLocation>
</comment>
<accession>A0A1L9B6K4</accession>
<feature type="transmembrane region" description="Helical" evidence="7">
    <location>
        <begin position="444"/>
        <end position="462"/>
    </location>
</feature>
<organism evidence="9 10">
    <name type="scientific">Cystobacter ferrugineus</name>
    <dbReference type="NCBI Taxonomy" id="83449"/>
    <lineage>
        <taxon>Bacteria</taxon>
        <taxon>Pseudomonadati</taxon>
        <taxon>Myxococcota</taxon>
        <taxon>Myxococcia</taxon>
        <taxon>Myxococcales</taxon>
        <taxon>Cystobacterineae</taxon>
        <taxon>Archangiaceae</taxon>
        <taxon>Cystobacter</taxon>
    </lineage>
</organism>
<gene>
    <name evidence="9" type="ORF">BON30_27145</name>
</gene>
<feature type="domain" description="Integral membrane bound transporter" evidence="8">
    <location>
        <begin position="382"/>
        <end position="509"/>
    </location>
</feature>
<feature type="transmembrane region" description="Helical" evidence="7">
    <location>
        <begin position="496"/>
        <end position="514"/>
    </location>
</feature>
<comment type="caution">
    <text evidence="9">The sequence shown here is derived from an EMBL/GenBank/DDBJ whole genome shotgun (WGS) entry which is preliminary data.</text>
</comment>
<dbReference type="STRING" id="83449.BON30_27145"/>
<evidence type="ECO:0000313" key="10">
    <source>
        <dbReference type="Proteomes" id="UP000182229"/>
    </source>
</evidence>
<reference evidence="9 10" key="2">
    <citation type="submission" date="2016-12" db="EMBL/GenBank/DDBJ databases">
        <title>Draft Genome Sequence of Cystobacter ferrugineus Strain Cbfe23.</title>
        <authorList>
            <person name="Akbar S."/>
            <person name="Dowd S.E."/>
            <person name="Stevens D.C."/>
        </authorList>
    </citation>
    <scope>NUCLEOTIDE SEQUENCE [LARGE SCALE GENOMIC DNA]</scope>
    <source>
        <strain evidence="9 10">Cbfe23</strain>
    </source>
</reference>
<dbReference type="EMBL" id="MPIN01000007">
    <property type="protein sequence ID" value="OJH37850.1"/>
    <property type="molecule type" value="Genomic_DNA"/>
</dbReference>
<evidence type="ECO:0000256" key="6">
    <source>
        <dbReference type="ARBA" id="ARBA00043993"/>
    </source>
</evidence>
<evidence type="ECO:0000313" key="9">
    <source>
        <dbReference type="EMBL" id="OJH37850.1"/>
    </source>
</evidence>
<evidence type="ECO:0000256" key="5">
    <source>
        <dbReference type="ARBA" id="ARBA00023136"/>
    </source>
</evidence>
<keyword evidence="5 7" id="KW-0472">Membrane</keyword>
<keyword evidence="3 7" id="KW-0812">Transmembrane</keyword>
<proteinExistence type="inferred from homology"/>
<evidence type="ECO:0000259" key="8">
    <source>
        <dbReference type="Pfam" id="PF13515"/>
    </source>
</evidence>
<keyword evidence="10" id="KW-1185">Reference proteome</keyword>
<dbReference type="Pfam" id="PF13515">
    <property type="entry name" value="FUSC_2"/>
    <property type="match status" value="1"/>
</dbReference>
<evidence type="ECO:0000256" key="3">
    <source>
        <dbReference type="ARBA" id="ARBA00022692"/>
    </source>
</evidence>
<dbReference type="AlphaFoldDB" id="A0A1L9B6K4"/>
<feature type="transmembrane region" description="Helical" evidence="7">
    <location>
        <begin position="156"/>
        <end position="175"/>
    </location>
</feature>
<evidence type="ECO:0000256" key="4">
    <source>
        <dbReference type="ARBA" id="ARBA00022989"/>
    </source>
</evidence>
<evidence type="ECO:0000256" key="7">
    <source>
        <dbReference type="SAM" id="Phobius"/>
    </source>
</evidence>
<dbReference type="Proteomes" id="UP000182229">
    <property type="component" value="Unassembled WGS sequence"/>
</dbReference>
<dbReference type="InterPro" id="IPR049453">
    <property type="entry name" value="Memb_transporter_dom"/>
</dbReference>
<dbReference type="GO" id="GO:0005886">
    <property type="term" value="C:plasma membrane"/>
    <property type="evidence" value="ECO:0007669"/>
    <property type="project" value="UniProtKB-SubCell"/>
</dbReference>
<evidence type="ECO:0000256" key="1">
    <source>
        <dbReference type="ARBA" id="ARBA00004651"/>
    </source>
</evidence>
<evidence type="ECO:0000256" key="2">
    <source>
        <dbReference type="ARBA" id="ARBA00022475"/>
    </source>
</evidence>
<keyword evidence="2" id="KW-1003">Cell membrane</keyword>
<sequence>MRHLRHRLNPTHLWDLFVISDPDLGRLRKGLRAALGAGLAALILSRLARWLGEPPTVTLVGTMVAMMGSQIATDPTPREQRLTTALLLVPALTSAVLGTIAAQIPLLGAAAFAVTIFVSTFVRRFGPRGLALGMIGFFSFFNALFFHAQLSQVPALAGAMGVAVGIAYTVRFVLVPDRPHHALRRTVRAFRKTIDVVLWELADIPEQPRMTCALLRRLLRQADRLSDAALAVEDLVNREHSELRQRLFEQELAANRVLRSVQQVVDSGALSRQARADLRQALVSARVAIRDRDPAAARTMRAYLDRVREAPGDERGRVDAQRIHRALTDLLEAAEQLPREHPPLVPERAAAPAGNAAPGPLARTGLHPSTRQAIQITVASVIAMAVGYAVSAERWYWAVITAFVIFTRTRSRGDTLQRAWARVLGTVLGVVAGLFLARAVSGHAGIELVSIFVCVFFGFYLIQISYAWMVFWFTTLLSVLYGLLGRFTPALLLLRIEETAIGAAAGAIIALILFPERTTAQIQTSARQVLDAVCEYLEEAVVKRTPETDPARLLDSARVLDARLRDLRTAAQPLTGGLRHFTPRATYILRTVSELVLSVRHLEMGRGLMEMNDASRELLREAAVRLANNARVLASALGQQAPPRVEPASTLIQEARHRLAPEEAARRGTASPFRLLHWLTRVDDMLTQLARAEREPPRVLVPWRA</sequence>
<comment type="similarity">
    <text evidence="6">Belongs to the YccS/YhfK family.</text>
</comment>